<reference evidence="3" key="1">
    <citation type="submission" date="2022-04" db="EMBL/GenBank/DDBJ databases">
        <title>Roseomonas acroporae sp. nov., isolated from coral Acropora digitifera.</title>
        <authorList>
            <person name="Sun H."/>
        </authorList>
    </citation>
    <scope>NUCLEOTIDE SEQUENCE</scope>
    <source>
        <strain evidence="3">NAR14</strain>
    </source>
</reference>
<dbReference type="SUPFAM" id="SSF54909">
    <property type="entry name" value="Dimeric alpha+beta barrel"/>
    <property type="match status" value="2"/>
</dbReference>
<dbReference type="PANTHER" id="PTHR21017:SF17">
    <property type="entry name" value="PROTEIN NIPSNAP"/>
    <property type="match status" value="1"/>
</dbReference>
<organism evidence="3 4">
    <name type="scientific">Roseomonas acroporae</name>
    <dbReference type="NCBI Taxonomy" id="2937791"/>
    <lineage>
        <taxon>Bacteria</taxon>
        <taxon>Pseudomonadati</taxon>
        <taxon>Pseudomonadota</taxon>
        <taxon>Alphaproteobacteria</taxon>
        <taxon>Acetobacterales</taxon>
        <taxon>Roseomonadaceae</taxon>
        <taxon>Roseomonas</taxon>
    </lineage>
</organism>
<feature type="domain" description="NIPSNAP" evidence="2">
    <location>
        <begin position="11"/>
        <end position="68"/>
    </location>
</feature>
<accession>A0A9X2BTZ4</accession>
<gene>
    <name evidence="3" type="ORF">M0638_10730</name>
</gene>
<dbReference type="InterPro" id="IPR051557">
    <property type="entry name" value="NipSnap_domain"/>
</dbReference>
<protein>
    <submittedName>
        <fullName evidence="3">NIPSNAP family protein</fullName>
    </submittedName>
</protein>
<comment type="similarity">
    <text evidence="1">Belongs to the NipSnap family.</text>
</comment>
<evidence type="ECO:0000313" key="4">
    <source>
        <dbReference type="Proteomes" id="UP001139516"/>
    </source>
</evidence>
<name>A0A9X2BTZ4_9PROT</name>
<sequence>MQRYAVTTISLKVGAQPAALKALERTAAGATGEFLACWFSEIGPLNQIMLIHGFNSDAELQMERERRLVSGDAFGIAEHTTGTTTDTYVPFPEMKPIVPGEHGPVFEARIYTIKPDRLPQILETWAPKLPGRVAVSPNLAVMYATDGVTPRFMHVWPYSSLNDRAAIRAKTVAEGIWPPPHGPDNLAVMTSTIYLPAPFSPVR</sequence>
<feature type="domain" description="NIPSNAP" evidence="2">
    <location>
        <begin position="107"/>
        <end position="201"/>
    </location>
</feature>
<evidence type="ECO:0000259" key="2">
    <source>
        <dbReference type="Pfam" id="PF07978"/>
    </source>
</evidence>
<dbReference type="RefSeq" id="WP_248666983.1">
    <property type="nucleotide sequence ID" value="NZ_JALPRX010000040.1"/>
</dbReference>
<dbReference type="PANTHER" id="PTHR21017">
    <property type="entry name" value="NIPSNAP-RELATED"/>
    <property type="match status" value="1"/>
</dbReference>
<dbReference type="Proteomes" id="UP001139516">
    <property type="component" value="Unassembled WGS sequence"/>
</dbReference>
<comment type="caution">
    <text evidence="3">The sequence shown here is derived from an EMBL/GenBank/DDBJ whole genome shotgun (WGS) entry which is preliminary data.</text>
</comment>
<dbReference type="Pfam" id="PF07978">
    <property type="entry name" value="NIPSNAP"/>
    <property type="match status" value="2"/>
</dbReference>
<keyword evidence="4" id="KW-1185">Reference proteome</keyword>
<evidence type="ECO:0000313" key="3">
    <source>
        <dbReference type="EMBL" id="MCK8784857.1"/>
    </source>
</evidence>
<dbReference type="EMBL" id="JALPRX010000040">
    <property type="protein sequence ID" value="MCK8784857.1"/>
    <property type="molecule type" value="Genomic_DNA"/>
</dbReference>
<proteinExistence type="inferred from homology"/>
<dbReference type="InterPro" id="IPR011008">
    <property type="entry name" value="Dimeric_a/b-barrel"/>
</dbReference>
<dbReference type="AlphaFoldDB" id="A0A9X2BTZ4"/>
<dbReference type="InterPro" id="IPR012577">
    <property type="entry name" value="NIPSNAP"/>
</dbReference>
<evidence type="ECO:0000256" key="1">
    <source>
        <dbReference type="ARBA" id="ARBA00005291"/>
    </source>
</evidence>
<dbReference type="Gene3D" id="3.30.70.100">
    <property type="match status" value="2"/>
</dbReference>